<dbReference type="PANTHER" id="PTHR42953:SF2">
    <property type="entry name" value="ADHESION PROTEIN"/>
    <property type="match status" value="1"/>
</dbReference>
<dbReference type="InterPro" id="IPR006128">
    <property type="entry name" value="Lipoprotein_PsaA-like"/>
</dbReference>
<dbReference type="AlphaFoldDB" id="A0A0S7WH05"/>
<keyword evidence="2 4" id="KW-0732">Signal</keyword>
<evidence type="ECO:0000313" key="6">
    <source>
        <dbReference type="Proteomes" id="UP000051124"/>
    </source>
</evidence>
<dbReference type="SUPFAM" id="SSF53807">
    <property type="entry name" value="Helical backbone' metal receptor"/>
    <property type="match status" value="2"/>
</dbReference>
<protein>
    <recommendedName>
        <fullName evidence="7">Zinc ABC transporter substrate-binding protein</fullName>
    </recommendedName>
</protein>
<evidence type="ECO:0000256" key="2">
    <source>
        <dbReference type="ARBA" id="ARBA00022729"/>
    </source>
</evidence>
<dbReference type="Pfam" id="PF01297">
    <property type="entry name" value="ZnuA"/>
    <property type="match status" value="2"/>
</dbReference>
<evidence type="ECO:0000313" key="5">
    <source>
        <dbReference type="EMBL" id="KPJ48892.1"/>
    </source>
</evidence>
<dbReference type="PRINTS" id="PR00690">
    <property type="entry name" value="ADHESNFAMILY"/>
</dbReference>
<feature type="signal peptide" evidence="4">
    <location>
        <begin position="1"/>
        <end position="23"/>
    </location>
</feature>
<accession>A0A0S7WH05</accession>
<dbReference type="InterPro" id="IPR006127">
    <property type="entry name" value="ZnuA-like"/>
</dbReference>
<evidence type="ECO:0008006" key="7">
    <source>
        <dbReference type="Google" id="ProtNLM"/>
    </source>
</evidence>
<comment type="similarity">
    <text evidence="3">Belongs to the bacterial solute-binding protein 9 family.</text>
</comment>
<dbReference type="Gene3D" id="3.40.50.1980">
    <property type="entry name" value="Nitrogenase molybdenum iron protein domain"/>
    <property type="match status" value="2"/>
</dbReference>
<dbReference type="PANTHER" id="PTHR42953">
    <property type="entry name" value="HIGH-AFFINITY ZINC UPTAKE SYSTEM PROTEIN ZNUA-RELATED"/>
    <property type="match status" value="1"/>
</dbReference>
<organism evidence="5 6">
    <name type="scientific">candidate division TA06 bacterium DG_26</name>
    <dbReference type="NCBI Taxonomy" id="1703771"/>
    <lineage>
        <taxon>Bacteria</taxon>
        <taxon>Bacteria division TA06</taxon>
    </lineage>
</organism>
<feature type="chain" id="PRO_5006639433" description="Zinc ABC transporter substrate-binding protein" evidence="4">
    <location>
        <begin position="24"/>
        <end position="373"/>
    </location>
</feature>
<dbReference type="EMBL" id="LIZT01000088">
    <property type="protein sequence ID" value="KPJ48892.1"/>
    <property type="molecule type" value="Genomic_DNA"/>
</dbReference>
<dbReference type="Proteomes" id="UP000051124">
    <property type="component" value="Unassembled WGS sequence"/>
</dbReference>
<proteinExistence type="inferred from homology"/>
<evidence type="ECO:0000256" key="3">
    <source>
        <dbReference type="RuleBase" id="RU003512"/>
    </source>
</evidence>
<comment type="caution">
    <text evidence="5">The sequence shown here is derived from an EMBL/GenBank/DDBJ whole genome shotgun (WGS) entry which is preliminary data.</text>
</comment>
<dbReference type="GO" id="GO:0030001">
    <property type="term" value="P:metal ion transport"/>
    <property type="evidence" value="ECO:0007669"/>
    <property type="project" value="InterPro"/>
</dbReference>
<keyword evidence="1 3" id="KW-0813">Transport</keyword>
<dbReference type="GO" id="GO:0007155">
    <property type="term" value="P:cell adhesion"/>
    <property type="evidence" value="ECO:0007669"/>
    <property type="project" value="InterPro"/>
</dbReference>
<reference evidence="5 6" key="1">
    <citation type="journal article" date="2015" name="Microbiome">
        <title>Genomic resolution of linkages in carbon, nitrogen, and sulfur cycling among widespread estuary sediment bacteria.</title>
        <authorList>
            <person name="Baker B.J."/>
            <person name="Lazar C.S."/>
            <person name="Teske A.P."/>
            <person name="Dick G.J."/>
        </authorList>
    </citation>
    <scope>NUCLEOTIDE SEQUENCE [LARGE SCALE GENOMIC DNA]</scope>
    <source>
        <strain evidence="5">DG_26</strain>
    </source>
</reference>
<sequence length="373" mass="41683">MKSFRRIAALTVSTFMASSTAVAGSDDVPVKDVLKVVTTFSDYASITQEIGGEKVTVEHLSYGDQDPHFVPPKPSLALKLKDADLFVTTGLDLEMWATTLLDKARNKKIMDGAVGYVTVYTGIELLQKPTTALSRTEGDIHIYGNPHIQTSPLNWKTISENILIGLKKVDPENAAYYEERQKAFADKVDRAMFGDDLVDLLGGQTLTQLLQGGTLFDFLEREFEGEVLVNRLGGWLEEALPFRGKKVIAYHKNWAYFVRDFGLEVIDYIEPKPGIPPSARHVKEVVEKIKAQGIELMLVATYFEKNSPRMIEQRTGIKAVFLPISVGGVPEASDNFELVDYWIAHIKEGFGMEPAEKGRHRYRHRTGQGTSKE</sequence>
<gene>
    <name evidence="5" type="ORF">AMJ40_06685</name>
</gene>
<evidence type="ECO:0000256" key="4">
    <source>
        <dbReference type="SAM" id="SignalP"/>
    </source>
</evidence>
<dbReference type="GO" id="GO:0046872">
    <property type="term" value="F:metal ion binding"/>
    <property type="evidence" value="ECO:0007669"/>
    <property type="project" value="InterPro"/>
</dbReference>
<evidence type="ECO:0000256" key="1">
    <source>
        <dbReference type="ARBA" id="ARBA00022448"/>
    </source>
</evidence>
<name>A0A0S7WH05_UNCT6</name>
<dbReference type="InterPro" id="IPR050492">
    <property type="entry name" value="Bact_metal-bind_prot9"/>
</dbReference>